<keyword evidence="2" id="KW-1185">Reference proteome</keyword>
<name>A0A098S421_9BACT</name>
<sequence length="70" mass="7181">MSNIRILGNVIAFGGAGVASFAVNEAGAERLVGAWVKLYTSNPSLLSKSFPPGTYPGSGRLSKIKLGQSA</sequence>
<evidence type="ECO:0000313" key="2">
    <source>
        <dbReference type="Proteomes" id="UP000029736"/>
    </source>
</evidence>
<reference evidence="1 2" key="1">
    <citation type="journal article" date="2014" name="Int. J. Syst. Evol. Microbiol.">
        <title>Phaeodactylibacter xiamenensis gen. nov., sp. nov., a member of the family Saprospiraceae isolated from the marine alga Phaeodactylum tricornutum.</title>
        <authorList>
            <person name="Chen Z.Jr."/>
            <person name="Lei X."/>
            <person name="Lai Q."/>
            <person name="Li Y."/>
            <person name="Zhang B."/>
            <person name="Zhang J."/>
            <person name="Zhang H."/>
            <person name="Yang L."/>
            <person name="Zheng W."/>
            <person name="Tian Y."/>
            <person name="Yu Z."/>
            <person name="Xu H.Jr."/>
            <person name="Zheng T."/>
        </authorList>
    </citation>
    <scope>NUCLEOTIDE SEQUENCE [LARGE SCALE GENOMIC DNA]</scope>
    <source>
        <strain evidence="1 2">KD52</strain>
    </source>
</reference>
<gene>
    <name evidence="1" type="ORF">IX84_17375</name>
</gene>
<evidence type="ECO:0000313" key="1">
    <source>
        <dbReference type="EMBL" id="KGE86840.1"/>
    </source>
</evidence>
<dbReference type="EMBL" id="JPOS01000039">
    <property type="protein sequence ID" value="KGE86840.1"/>
    <property type="molecule type" value="Genomic_DNA"/>
</dbReference>
<proteinExistence type="predicted"/>
<protein>
    <submittedName>
        <fullName evidence="1">Uncharacterized protein</fullName>
    </submittedName>
</protein>
<comment type="caution">
    <text evidence="1">The sequence shown here is derived from an EMBL/GenBank/DDBJ whole genome shotgun (WGS) entry which is preliminary data.</text>
</comment>
<organism evidence="1 2">
    <name type="scientific">Phaeodactylibacter xiamenensis</name>
    <dbReference type="NCBI Taxonomy" id="1524460"/>
    <lineage>
        <taxon>Bacteria</taxon>
        <taxon>Pseudomonadati</taxon>
        <taxon>Bacteroidota</taxon>
        <taxon>Saprospiria</taxon>
        <taxon>Saprospirales</taxon>
        <taxon>Haliscomenobacteraceae</taxon>
        <taxon>Phaeodactylibacter</taxon>
    </lineage>
</organism>
<dbReference type="AlphaFoldDB" id="A0A098S421"/>
<dbReference type="Proteomes" id="UP000029736">
    <property type="component" value="Unassembled WGS sequence"/>
</dbReference>
<accession>A0A098S421</accession>